<dbReference type="EMBL" id="JACHEB010000006">
    <property type="protein sequence ID" value="MBB5329429.1"/>
    <property type="molecule type" value="Genomic_DNA"/>
</dbReference>
<evidence type="ECO:0000313" key="2">
    <source>
        <dbReference type="Proteomes" id="UP000535182"/>
    </source>
</evidence>
<organism evidence="1 2">
    <name type="scientific">Tunturiibacter gelidiferens</name>
    <dbReference type="NCBI Taxonomy" id="3069689"/>
    <lineage>
        <taxon>Bacteria</taxon>
        <taxon>Pseudomonadati</taxon>
        <taxon>Acidobacteriota</taxon>
        <taxon>Terriglobia</taxon>
        <taxon>Terriglobales</taxon>
        <taxon>Acidobacteriaceae</taxon>
        <taxon>Tunturiibacter</taxon>
    </lineage>
</organism>
<protein>
    <submittedName>
        <fullName evidence="1">Uncharacterized protein</fullName>
    </submittedName>
</protein>
<gene>
    <name evidence="1" type="ORF">HDF14_003047</name>
</gene>
<dbReference type="Proteomes" id="UP000535182">
    <property type="component" value="Unassembled WGS sequence"/>
</dbReference>
<dbReference type="AlphaFoldDB" id="A0A9X0QFR8"/>
<reference evidence="1 2" key="1">
    <citation type="submission" date="2020-08" db="EMBL/GenBank/DDBJ databases">
        <title>Genomic Encyclopedia of Type Strains, Phase IV (KMG-V): Genome sequencing to study the core and pangenomes of soil and plant-associated prokaryotes.</title>
        <authorList>
            <person name="Whitman W."/>
        </authorList>
    </citation>
    <scope>NUCLEOTIDE SEQUENCE [LARGE SCALE GENOMIC DNA]</scope>
    <source>
        <strain evidence="1 2">X5P2</strain>
    </source>
</reference>
<comment type="caution">
    <text evidence="1">The sequence shown here is derived from an EMBL/GenBank/DDBJ whole genome shotgun (WGS) entry which is preliminary data.</text>
</comment>
<dbReference type="RefSeq" id="WP_183977877.1">
    <property type="nucleotide sequence ID" value="NZ_JACHEB010000006.1"/>
</dbReference>
<evidence type="ECO:0000313" key="1">
    <source>
        <dbReference type="EMBL" id="MBB5329429.1"/>
    </source>
</evidence>
<name>A0A9X0QFR8_9BACT</name>
<proteinExistence type="predicted"/>
<keyword evidence="2" id="KW-1185">Reference proteome</keyword>
<accession>A0A9X0QFR8</accession>
<sequence length="48" mass="5079">MPELSKKLGPSDKLSACHGAGSIASLDEYWCGCHNAHLKPGSASCQYE</sequence>